<accession>A0A437PMJ3</accession>
<gene>
    <name evidence="4" type="ORF">EOJ36_10420</name>
</gene>
<evidence type="ECO:0000256" key="1">
    <source>
        <dbReference type="ARBA" id="ARBA00022679"/>
    </source>
</evidence>
<keyword evidence="1" id="KW-0808">Transferase</keyword>
<dbReference type="OrthoDB" id="9797743at2"/>
<comment type="caution">
    <text evidence="4">The sequence shown here is derived from an EMBL/GenBank/DDBJ whole genome shotgun (WGS) entry which is preliminary data.</text>
</comment>
<dbReference type="PROSITE" id="PS00584">
    <property type="entry name" value="PFKB_KINASES_2"/>
    <property type="match status" value="1"/>
</dbReference>
<dbReference type="Pfam" id="PF00294">
    <property type="entry name" value="PfkB"/>
    <property type="match status" value="1"/>
</dbReference>
<dbReference type="GO" id="GO:0033786">
    <property type="term" value="F:heptose-1-phosphate adenylyltransferase activity"/>
    <property type="evidence" value="ECO:0007669"/>
    <property type="project" value="TreeGrafter"/>
</dbReference>
<name>A0A437PMJ3_9BACT</name>
<dbReference type="EMBL" id="SACY01000005">
    <property type="protein sequence ID" value="RVU23485.1"/>
    <property type="molecule type" value="Genomic_DNA"/>
</dbReference>
<dbReference type="Gene3D" id="3.40.1190.20">
    <property type="match status" value="1"/>
</dbReference>
<dbReference type="AlphaFoldDB" id="A0A437PMJ3"/>
<dbReference type="GO" id="GO:0005829">
    <property type="term" value="C:cytosol"/>
    <property type="evidence" value="ECO:0007669"/>
    <property type="project" value="TreeGrafter"/>
</dbReference>
<evidence type="ECO:0000256" key="2">
    <source>
        <dbReference type="ARBA" id="ARBA00022777"/>
    </source>
</evidence>
<dbReference type="InterPro" id="IPR011611">
    <property type="entry name" value="PfkB_dom"/>
</dbReference>
<dbReference type="PANTHER" id="PTHR46969:SF1">
    <property type="entry name" value="BIFUNCTIONAL PROTEIN HLDE"/>
    <property type="match status" value="1"/>
</dbReference>
<keyword evidence="2" id="KW-0418">Kinase</keyword>
<dbReference type="PANTHER" id="PTHR46969">
    <property type="entry name" value="BIFUNCTIONAL PROTEIN HLDE"/>
    <property type="match status" value="1"/>
</dbReference>
<dbReference type="SUPFAM" id="SSF53613">
    <property type="entry name" value="Ribokinase-like"/>
    <property type="match status" value="1"/>
</dbReference>
<keyword evidence="5" id="KW-1185">Reference proteome</keyword>
<organism evidence="4 5">
    <name type="scientific">Sandaracinomonas limnophila</name>
    <dbReference type="NCBI Taxonomy" id="1862386"/>
    <lineage>
        <taxon>Bacteria</taxon>
        <taxon>Pseudomonadati</taxon>
        <taxon>Bacteroidota</taxon>
        <taxon>Cytophagia</taxon>
        <taxon>Cytophagales</taxon>
        <taxon>Flectobacillaceae</taxon>
        <taxon>Sandaracinomonas</taxon>
    </lineage>
</organism>
<proteinExistence type="predicted"/>
<protein>
    <recommendedName>
        <fullName evidence="3">Carbohydrate kinase PfkB domain-containing protein</fullName>
    </recommendedName>
</protein>
<dbReference type="GO" id="GO:0033785">
    <property type="term" value="F:heptose 7-phosphate kinase activity"/>
    <property type="evidence" value="ECO:0007669"/>
    <property type="project" value="TreeGrafter"/>
</dbReference>
<evidence type="ECO:0000313" key="5">
    <source>
        <dbReference type="Proteomes" id="UP000282832"/>
    </source>
</evidence>
<sequence>MDSNLLEDLLQKMKSLKIAVLGDFALDFYFNIQTQTSEISIETQKEVHHGSKTRTYLGAAGNVCKNLAHLGIQTTAFGIIGNDIFGREIIHQMNDLGINSKQMLISNEKETSVYSKPIEGTIEQNRIDFGTTENIPDSILQDLVLQFCLQINSYDGVILNEQFLKPLLSPSAFEQIQVEIKQNNKFAIADLRSQGALAKDVILKINWNEFANLTNCPEDAIDNLEDIKKYLNSLLQNRSKGILLTLGEKGIIYADKKTFVIDKAIPSKGEIDTVGAGDMVVAAFTAAMLAGATEIEACQFANLCAHISIHKIGETGSATTLEIMNYEL</sequence>
<dbReference type="InterPro" id="IPR002173">
    <property type="entry name" value="Carboh/pur_kinase_PfkB_CS"/>
</dbReference>
<dbReference type="InterPro" id="IPR029056">
    <property type="entry name" value="Ribokinase-like"/>
</dbReference>
<dbReference type="Proteomes" id="UP000282832">
    <property type="component" value="Unassembled WGS sequence"/>
</dbReference>
<evidence type="ECO:0000259" key="3">
    <source>
        <dbReference type="Pfam" id="PF00294"/>
    </source>
</evidence>
<evidence type="ECO:0000313" key="4">
    <source>
        <dbReference type="EMBL" id="RVU23485.1"/>
    </source>
</evidence>
<feature type="domain" description="Carbohydrate kinase PfkB" evidence="3">
    <location>
        <begin position="18"/>
        <end position="318"/>
    </location>
</feature>
<reference evidence="4 5" key="1">
    <citation type="submission" date="2019-01" db="EMBL/GenBank/DDBJ databases">
        <authorList>
            <person name="Chen W.-M."/>
        </authorList>
    </citation>
    <scope>NUCLEOTIDE SEQUENCE [LARGE SCALE GENOMIC DNA]</scope>
    <source>
        <strain evidence="4 5">FSY-15</strain>
    </source>
</reference>